<feature type="compositionally biased region" description="Low complexity" evidence="11">
    <location>
        <begin position="181"/>
        <end position="197"/>
    </location>
</feature>
<evidence type="ECO:0000256" key="4">
    <source>
        <dbReference type="ARBA" id="ARBA00022481"/>
    </source>
</evidence>
<reference evidence="15" key="2">
    <citation type="submission" date="2015-01" db="EMBL/GenBank/DDBJ databases">
        <title>Evolutionary Origins and Diversification of the Mycorrhizal Mutualists.</title>
        <authorList>
            <consortium name="DOE Joint Genome Institute"/>
            <consortium name="Mycorrhizal Genomics Consortium"/>
            <person name="Kohler A."/>
            <person name="Kuo A."/>
            <person name="Nagy L.G."/>
            <person name="Floudas D."/>
            <person name="Copeland A."/>
            <person name="Barry K.W."/>
            <person name="Cichocki N."/>
            <person name="Veneault-Fourrey C."/>
            <person name="LaButti K."/>
            <person name="Lindquist E.A."/>
            <person name="Lipzen A."/>
            <person name="Lundell T."/>
            <person name="Morin E."/>
            <person name="Murat C."/>
            <person name="Riley R."/>
            <person name="Ohm R."/>
            <person name="Sun H."/>
            <person name="Tunlid A."/>
            <person name="Henrissat B."/>
            <person name="Grigoriev I.V."/>
            <person name="Hibbett D.S."/>
            <person name="Martin F."/>
        </authorList>
    </citation>
    <scope>NUCLEOTIDE SEQUENCE [LARGE SCALE GENOMIC DNA]</scope>
    <source>
        <strain evidence="15">h7</strain>
    </source>
</reference>
<proteinExistence type="inferred from homology"/>
<dbReference type="Gene3D" id="3.40.1000.30">
    <property type="match status" value="1"/>
</dbReference>
<dbReference type="STRING" id="686832.A0A0C2YYH4"/>
<dbReference type="PANTHER" id="PTHR13266">
    <property type="entry name" value="PROTEASOME INHIBITOR"/>
    <property type="match status" value="1"/>
</dbReference>
<dbReference type="EMBL" id="KN831771">
    <property type="protein sequence ID" value="KIM46037.1"/>
    <property type="molecule type" value="Genomic_DNA"/>
</dbReference>
<dbReference type="HOGENOM" id="CLU_044125_0_0_1"/>
<feature type="region of interest" description="Disordered" evidence="11">
    <location>
        <begin position="170"/>
        <end position="241"/>
    </location>
</feature>
<dbReference type="PANTHER" id="PTHR13266:SF1">
    <property type="entry name" value="PROTEASOME INHIBITOR PI31 SUBUNIT"/>
    <property type="match status" value="1"/>
</dbReference>
<evidence type="ECO:0000256" key="1">
    <source>
        <dbReference type="ARBA" id="ARBA00004240"/>
    </source>
</evidence>
<feature type="region of interest" description="Disordered" evidence="11">
    <location>
        <begin position="289"/>
        <end position="336"/>
    </location>
</feature>
<evidence type="ECO:0000256" key="7">
    <source>
        <dbReference type="ARBA" id="ARBA00022824"/>
    </source>
</evidence>
<gene>
    <name evidence="14" type="ORF">M413DRAFT_441099</name>
</gene>
<keyword evidence="4" id="KW-0488">Methylation</keyword>
<keyword evidence="6" id="KW-0597">Phosphoprotein</keyword>
<keyword evidence="8" id="KW-0647">Proteasome</keyword>
<dbReference type="GO" id="GO:0043161">
    <property type="term" value="P:proteasome-mediated ubiquitin-dependent protein catabolic process"/>
    <property type="evidence" value="ECO:0007669"/>
    <property type="project" value="InterPro"/>
</dbReference>
<accession>A0A0C2YYH4</accession>
<sequence>MTQDILDPSALVSLLPSLLPLESKSLASPQDGIAALLHASLSALSFRLIAVDSLPQASLSSNTLPVNWNKDGPGHYSFKYRHEQSSMEFVINISKLGKRTVINAIALETENVASLDISSDDFTSPSFFPHNLDAANPQPLIHGFISSNRVSDLISQVKLKIIKKLLPGLQKEGYSEEEAESSTTASSSANPPTQGPTAPRPRPQTPPDAPDRNPYIPYPAFPRNPLEIGRRDLDPFPTNPFAPPSLLPPGSGDGMFVGPEHPMFGIGRETNSPNRGIWGGDGYLPPMGAPPGARFDPVGPVFPGRGGLGPFGDGRRRPENPDNDEFMPPGMGDMFM</sequence>
<evidence type="ECO:0000256" key="8">
    <source>
        <dbReference type="ARBA" id="ARBA00022942"/>
    </source>
</evidence>
<evidence type="ECO:0000259" key="12">
    <source>
        <dbReference type="Pfam" id="PF08577"/>
    </source>
</evidence>
<dbReference type="AlphaFoldDB" id="A0A0C2YYH4"/>
<evidence type="ECO:0000256" key="10">
    <source>
        <dbReference type="ARBA" id="ARBA00024805"/>
    </source>
</evidence>
<keyword evidence="9" id="KW-0007">Acetylation</keyword>
<dbReference type="GO" id="GO:0005783">
    <property type="term" value="C:endoplasmic reticulum"/>
    <property type="evidence" value="ECO:0007669"/>
    <property type="project" value="UniProtKB-SubCell"/>
</dbReference>
<dbReference type="InterPro" id="IPR021625">
    <property type="entry name" value="PI31_Prot_N"/>
</dbReference>
<keyword evidence="15" id="KW-1185">Reference proteome</keyword>
<evidence type="ECO:0000256" key="9">
    <source>
        <dbReference type="ARBA" id="ARBA00022990"/>
    </source>
</evidence>
<evidence type="ECO:0000256" key="3">
    <source>
        <dbReference type="ARBA" id="ARBA00006405"/>
    </source>
</evidence>
<dbReference type="InterPro" id="IPR013886">
    <property type="entry name" value="PI31_Prot_C"/>
</dbReference>
<dbReference type="Pfam" id="PF08577">
    <property type="entry name" value="PI31_Prot_C"/>
    <property type="match status" value="1"/>
</dbReference>
<name>A0A0C2YYH4_HEBCY</name>
<dbReference type="Proteomes" id="UP000053424">
    <property type="component" value="Unassembled WGS sequence"/>
</dbReference>
<dbReference type="OrthoDB" id="68090at2759"/>
<feature type="domain" description="PI31 proteasome regulator N-terminal" evidence="13">
    <location>
        <begin position="23"/>
        <end position="172"/>
    </location>
</feature>
<comment type="subcellular location">
    <subcellularLocation>
        <location evidence="2">Cytoplasm</location>
    </subcellularLocation>
    <subcellularLocation>
        <location evidence="1">Endoplasmic reticulum</location>
    </subcellularLocation>
</comment>
<evidence type="ECO:0000313" key="14">
    <source>
        <dbReference type="EMBL" id="KIM46037.1"/>
    </source>
</evidence>
<keyword evidence="7" id="KW-0256">Endoplasmic reticulum</keyword>
<dbReference type="GO" id="GO:0004866">
    <property type="term" value="F:endopeptidase inhibitor activity"/>
    <property type="evidence" value="ECO:0007669"/>
    <property type="project" value="InterPro"/>
</dbReference>
<keyword evidence="5" id="KW-0963">Cytoplasm</keyword>
<evidence type="ECO:0000313" key="15">
    <source>
        <dbReference type="Proteomes" id="UP000053424"/>
    </source>
</evidence>
<dbReference type="GO" id="GO:0070628">
    <property type="term" value="F:proteasome binding"/>
    <property type="evidence" value="ECO:0007669"/>
    <property type="project" value="InterPro"/>
</dbReference>
<organism evidence="14 15">
    <name type="scientific">Hebeloma cylindrosporum</name>
    <dbReference type="NCBI Taxonomy" id="76867"/>
    <lineage>
        <taxon>Eukaryota</taxon>
        <taxon>Fungi</taxon>
        <taxon>Dikarya</taxon>
        <taxon>Basidiomycota</taxon>
        <taxon>Agaricomycotina</taxon>
        <taxon>Agaricomycetes</taxon>
        <taxon>Agaricomycetidae</taxon>
        <taxon>Agaricales</taxon>
        <taxon>Agaricineae</taxon>
        <taxon>Hymenogastraceae</taxon>
        <taxon>Hebeloma</taxon>
    </lineage>
</organism>
<comment type="function">
    <text evidence="10">Plays an important role in control of proteasome function. Inhibits the hydrolysis of protein and peptide substrates by the 20S proteasome. Also inhibits the activation of the proteasome by the proteasome regulatory proteins PA700 and PA28.</text>
</comment>
<feature type="compositionally biased region" description="Pro residues" evidence="11">
    <location>
        <begin position="198"/>
        <end position="208"/>
    </location>
</feature>
<dbReference type="InterPro" id="IPR045128">
    <property type="entry name" value="PI31-like"/>
</dbReference>
<dbReference type="Pfam" id="PF11566">
    <property type="entry name" value="PI31_Prot_N"/>
    <property type="match status" value="1"/>
</dbReference>
<dbReference type="GO" id="GO:0000502">
    <property type="term" value="C:proteasome complex"/>
    <property type="evidence" value="ECO:0007669"/>
    <property type="project" value="UniProtKB-KW"/>
</dbReference>
<reference evidence="14 15" key="1">
    <citation type="submission" date="2014-04" db="EMBL/GenBank/DDBJ databases">
        <authorList>
            <consortium name="DOE Joint Genome Institute"/>
            <person name="Kuo A."/>
            <person name="Gay G."/>
            <person name="Dore J."/>
            <person name="Kohler A."/>
            <person name="Nagy L.G."/>
            <person name="Floudas D."/>
            <person name="Copeland A."/>
            <person name="Barry K.W."/>
            <person name="Cichocki N."/>
            <person name="Veneault-Fourrey C."/>
            <person name="LaButti K."/>
            <person name="Lindquist E.A."/>
            <person name="Lipzen A."/>
            <person name="Lundell T."/>
            <person name="Morin E."/>
            <person name="Murat C."/>
            <person name="Sun H."/>
            <person name="Tunlid A."/>
            <person name="Henrissat B."/>
            <person name="Grigoriev I.V."/>
            <person name="Hibbett D.S."/>
            <person name="Martin F."/>
            <person name="Nordberg H.P."/>
            <person name="Cantor M.N."/>
            <person name="Hua S.X."/>
        </authorList>
    </citation>
    <scope>NUCLEOTIDE SEQUENCE [LARGE SCALE GENOMIC DNA]</scope>
    <source>
        <strain evidence="15">h7</strain>
    </source>
</reference>
<evidence type="ECO:0000256" key="11">
    <source>
        <dbReference type="SAM" id="MobiDB-lite"/>
    </source>
</evidence>
<evidence type="ECO:0000256" key="2">
    <source>
        <dbReference type="ARBA" id="ARBA00004496"/>
    </source>
</evidence>
<comment type="similarity">
    <text evidence="3">Belongs to the proteasome inhibitor PI31 family.</text>
</comment>
<evidence type="ECO:0000259" key="13">
    <source>
        <dbReference type="Pfam" id="PF11566"/>
    </source>
</evidence>
<protein>
    <submittedName>
        <fullName evidence="14">Uncharacterized protein</fullName>
    </submittedName>
</protein>
<evidence type="ECO:0000256" key="6">
    <source>
        <dbReference type="ARBA" id="ARBA00022553"/>
    </source>
</evidence>
<evidence type="ECO:0000256" key="5">
    <source>
        <dbReference type="ARBA" id="ARBA00022490"/>
    </source>
</evidence>
<feature type="domain" description="PI31 proteasome regulator C-terminal" evidence="12">
    <location>
        <begin position="228"/>
        <end position="300"/>
    </location>
</feature>